<dbReference type="AlphaFoldDB" id="A0A1H9DJM3"/>
<name>A0A1H9DJM3_9FLAO</name>
<feature type="transmembrane region" description="Helical" evidence="1">
    <location>
        <begin position="26"/>
        <end position="46"/>
    </location>
</feature>
<dbReference type="EMBL" id="FOEI01000007">
    <property type="protein sequence ID" value="SEQ13700.1"/>
    <property type="molecule type" value="Genomic_DNA"/>
</dbReference>
<dbReference type="Proteomes" id="UP000198648">
    <property type="component" value="Unassembled WGS sequence"/>
</dbReference>
<dbReference type="RefSeq" id="WP_091469448.1">
    <property type="nucleotide sequence ID" value="NZ_FOEI01000007.1"/>
</dbReference>
<keyword evidence="1" id="KW-0812">Transmembrane</keyword>
<evidence type="ECO:0000256" key="1">
    <source>
        <dbReference type="SAM" id="Phobius"/>
    </source>
</evidence>
<sequence length="63" mass="7277">MYLITFLFIEYVMPSKRYNENGEPEFVMPTLAILGGFIIAILVFIFTSRKLNTMLKNKVDGKV</sequence>
<evidence type="ECO:0000313" key="2">
    <source>
        <dbReference type="EMBL" id="SEQ13700.1"/>
    </source>
</evidence>
<keyword evidence="1" id="KW-1133">Transmembrane helix</keyword>
<evidence type="ECO:0000313" key="3">
    <source>
        <dbReference type="Proteomes" id="UP000198648"/>
    </source>
</evidence>
<organism evidence="2 3">
    <name type="scientific">Flavobacterium urocaniciphilum</name>
    <dbReference type="NCBI Taxonomy" id="1299341"/>
    <lineage>
        <taxon>Bacteria</taxon>
        <taxon>Pseudomonadati</taxon>
        <taxon>Bacteroidota</taxon>
        <taxon>Flavobacteriia</taxon>
        <taxon>Flavobacteriales</taxon>
        <taxon>Flavobacteriaceae</taxon>
        <taxon>Flavobacterium</taxon>
    </lineage>
</organism>
<keyword evidence="1" id="KW-0472">Membrane</keyword>
<reference evidence="2 3" key="1">
    <citation type="submission" date="2016-10" db="EMBL/GenBank/DDBJ databases">
        <authorList>
            <person name="de Groot N.N."/>
        </authorList>
    </citation>
    <scope>NUCLEOTIDE SEQUENCE [LARGE SCALE GENOMIC DNA]</scope>
    <source>
        <strain evidence="2 3">DSM 27078</strain>
    </source>
</reference>
<gene>
    <name evidence="2" type="ORF">SAMN05444005_10783</name>
</gene>
<keyword evidence="3" id="KW-1185">Reference proteome</keyword>
<proteinExistence type="predicted"/>
<protein>
    <submittedName>
        <fullName evidence="2">Uncharacterized protein</fullName>
    </submittedName>
</protein>
<accession>A0A1H9DJM3</accession>